<comment type="caution">
    <text evidence="1">The sequence shown here is derived from an EMBL/GenBank/DDBJ whole genome shotgun (WGS) entry which is preliminary data.</text>
</comment>
<keyword evidence="2" id="KW-1185">Reference proteome</keyword>
<dbReference type="EMBL" id="CAUOFW020001045">
    <property type="protein sequence ID" value="CAK9140472.1"/>
    <property type="molecule type" value="Genomic_DNA"/>
</dbReference>
<proteinExistence type="predicted"/>
<dbReference type="AlphaFoldDB" id="A0ABC8REH9"/>
<dbReference type="Proteomes" id="UP001642360">
    <property type="component" value="Unassembled WGS sequence"/>
</dbReference>
<evidence type="ECO:0000313" key="1">
    <source>
        <dbReference type="EMBL" id="CAK9140472.1"/>
    </source>
</evidence>
<name>A0ABC8REH9_9AQUA</name>
<protein>
    <submittedName>
        <fullName evidence="1">Uncharacterized protein</fullName>
    </submittedName>
</protein>
<accession>A0ABC8REH9</accession>
<sequence length="80" mass="8756">MSENVLRTNIKRAIHSSNPGNGAGRRHQNKISQPWINAKLYPYYLSSARAILHQTIPSVQGTPSANISESQGLLGCRLDA</sequence>
<organism evidence="1 2">
    <name type="scientific">Ilex paraguariensis</name>
    <name type="common">yerba mate</name>
    <dbReference type="NCBI Taxonomy" id="185542"/>
    <lineage>
        <taxon>Eukaryota</taxon>
        <taxon>Viridiplantae</taxon>
        <taxon>Streptophyta</taxon>
        <taxon>Embryophyta</taxon>
        <taxon>Tracheophyta</taxon>
        <taxon>Spermatophyta</taxon>
        <taxon>Magnoliopsida</taxon>
        <taxon>eudicotyledons</taxon>
        <taxon>Gunneridae</taxon>
        <taxon>Pentapetalae</taxon>
        <taxon>asterids</taxon>
        <taxon>campanulids</taxon>
        <taxon>Aquifoliales</taxon>
        <taxon>Aquifoliaceae</taxon>
        <taxon>Ilex</taxon>
    </lineage>
</organism>
<reference evidence="1 2" key="1">
    <citation type="submission" date="2024-02" db="EMBL/GenBank/DDBJ databases">
        <authorList>
            <person name="Vignale AGUSTIN F."/>
            <person name="Sosa J E."/>
            <person name="Modenutti C."/>
        </authorList>
    </citation>
    <scope>NUCLEOTIDE SEQUENCE [LARGE SCALE GENOMIC DNA]</scope>
</reference>
<evidence type="ECO:0000313" key="2">
    <source>
        <dbReference type="Proteomes" id="UP001642360"/>
    </source>
</evidence>
<gene>
    <name evidence="1" type="ORF">ILEXP_LOCUS7923</name>
</gene>